<keyword evidence="3" id="KW-0732">Signal</keyword>
<feature type="transmembrane region" description="Helical" evidence="2">
    <location>
        <begin position="210"/>
        <end position="229"/>
    </location>
</feature>
<feature type="region of interest" description="Disordered" evidence="1">
    <location>
        <begin position="333"/>
        <end position="364"/>
    </location>
</feature>
<proteinExistence type="predicted"/>
<keyword evidence="2" id="KW-0472">Membrane</keyword>
<reference evidence="4 5" key="1">
    <citation type="journal article" date="2020" name="Phytopathology">
        <title>Genome Sequence Resources of Colletotrichum truncatum, C. plurivorum, C. musicola, and C. sojae: Four Species Pathogenic to Soybean (Glycine max).</title>
        <authorList>
            <person name="Rogerio F."/>
            <person name="Boufleur T.R."/>
            <person name="Ciampi-Guillardi M."/>
            <person name="Sukno S.A."/>
            <person name="Thon M.R."/>
            <person name="Massola Junior N.S."/>
            <person name="Baroncelli R."/>
        </authorList>
    </citation>
    <scope>NUCLEOTIDE SEQUENCE [LARGE SCALE GENOMIC DNA]</scope>
    <source>
        <strain evidence="4 5">LFN0009</strain>
    </source>
</reference>
<feature type="transmembrane region" description="Helical" evidence="2">
    <location>
        <begin position="279"/>
        <end position="300"/>
    </location>
</feature>
<feature type="transmembrane region" description="Helical" evidence="2">
    <location>
        <begin position="165"/>
        <end position="185"/>
    </location>
</feature>
<feature type="chain" id="PRO_5034852506" evidence="3">
    <location>
        <begin position="24"/>
        <end position="364"/>
    </location>
</feature>
<comment type="caution">
    <text evidence="4">The sequence shown here is derived from an EMBL/GenBank/DDBJ whole genome shotgun (WGS) entry which is preliminary data.</text>
</comment>
<organism evidence="4 5">
    <name type="scientific">Colletotrichum sojae</name>
    <dbReference type="NCBI Taxonomy" id="2175907"/>
    <lineage>
        <taxon>Eukaryota</taxon>
        <taxon>Fungi</taxon>
        <taxon>Dikarya</taxon>
        <taxon>Ascomycota</taxon>
        <taxon>Pezizomycotina</taxon>
        <taxon>Sordariomycetes</taxon>
        <taxon>Hypocreomycetidae</taxon>
        <taxon>Glomerellales</taxon>
        <taxon>Glomerellaceae</taxon>
        <taxon>Colletotrichum</taxon>
        <taxon>Colletotrichum orchidearum species complex</taxon>
    </lineage>
</organism>
<evidence type="ECO:0000256" key="3">
    <source>
        <dbReference type="SAM" id="SignalP"/>
    </source>
</evidence>
<keyword evidence="5" id="KW-1185">Reference proteome</keyword>
<sequence length="364" mass="39770">MASGKWTNIALLLLSVSMSSAAAQPVRTKHFQTLFPAWDGYLRNMMDSEDCRDHREQYFNVSNTNDQALFYNLTNCVLSEMDELRKTEMGINGIVLGLLPTTLQLFGPSTGEIAVLGTRRPLLAFMLCVAMPSLSTNGRMDNPIGEMKKHLEGVRSLKLISGRGVWVMMSILEYVLAAAAAYNVFSQVSQVAYRSTSVSAIAINGKPASLFLWLSLVYAVHILGMWSLFLRFWEDETVPVGVGLARGEWVPCARSRALGLKHRKEVSPLSVVVKYTADILSAVGFVYGTVALSSQIFISLRDVVPIVARLMTGALVCRAVLSFEIHGLWEAANPPTEESGSAESEHEMISGAGSEAARVVESSN</sequence>
<gene>
    <name evidence="4" type="ORF">CSOJ01_15030</name>
</gene>
<accession>A0A8H6MJF1</accession>
<keyword evidence="2" id="KW-0812">Transmembrane</keyword>
<keyword evidence="2" id="KW-1133">Transmembrane helix</keyword>
<name>A0A8H6MJF1_9PEZI</name>
<dbReference type="Proteomes" id="UP000652219">
    <property type="component" value="Unassembled WGS sequence"/>
</dbReference>
<evidence type="ECO:0000313" key="4">
    <source>
        <dbReference type="EMBL" id="KAF6788435.1"/>
    </source>
</evidence>
<evidence type="ECO:0000313" key="5">
    <source>
        <dbReference type="Proteomes" id="UP000652219"/>
    </source>
</evidence>
<dbReference type="AlphaFoldDB" id="A0A8H6MJF1"/>
<feature type="signal peptide" evidence="3">
    <location>
        <begin position="1"/>
        <end position="23"/>
    </location>
</feature>
<evidence type="ECO:0000256" key="1">
    <source>
        <dbReference type="SAM" id="MobiDB-lite"/>
    </source>
</evidence>
<evidence type="ECO:0000256" key="2">
    <source>
        <dbReference type="SAM" id="Phobius"/>
    </source>
</evidence>
<dbReference type="EMBL" id="WIGN01000566">
    <property type="protein sequence ID" value="KAF6788435.1"/>
    <property type="molecule type" value="Genomic_DNA"/>
</dbReference>
<protein>
    <submittedName>
        <fullName evidence="4">Uncharacterized protein</fullName>
    </submittedName>
</protein>